<sequence>MVELKIPTKMNRGCNVRTKLLHKHGRQLQEKNNLCFRYYKWVLWFSLSLYFFSSYFISYKPIPIPQSHIYSSKSAVVSRALSESTNSTFLPQHPKSDQGNIGLLKNLKIYVYELPSKYNTDWLINERCSSHLFASEVAIHRALLNSDDGVRTFDPFEADFFFVPVYVSCNFSTANGFPAIGHARSLLSSAVHLVSSTYPFWNRSLGADHVFVASHDYGACFRTMEERAIEDGIPEFLKNSIILQTFGVKYDHPCQQVENIVIPPYVSPESVRKTLQKSPLASRRDIWVFFRGKMEVHPKNIGGRFYSRKVRTEIWRKFSGDRRFYLRRHRFLGYQSEIVRSVFCLCPLGWAPWSPRLVESVLLGCVPVIIADGIRLPFPDAIRWPDISLTVGEKDVGTLGAILEHVAATNLSAIQRNLWDPAVGRALQFNDPIQEGDATWQVIRSLKNSSDSRRRADREGFRPIVGGNVSFAIVKPS</sequence>
<evidence type="ECO:0000259" key="7">
    <source>
        <dbReference type="Pfam" id="PF03016"/>
    </source>
</evidence>
<feature type="transmembrane region" description="Helical" evidence="6">
    <location>
        <begin position="38"/>
        <end position="57"/>
    </location>
</feature>
<keyword evidence="4" id="KW-0735">Signal-anchor</keyword>
<accession>A0A2P2JDP5</accession>
<keyword evidence="6" id="KW-1133">Transmembrane helix</keyword>
<dbReference type="EMBL" id="GGEC01011107">
    <property type="protein sequence ID" value="MBW91590.1"/>
    <property type="molecule type" value="Transcribed_RNA"/>
</dbReference>
<feature type="domain" description="Exostosin GT47" evidence="7">
    <location>
        <begin position="105"/>
        <end position="405"/>
    </location>
</feature>
<evidence type="ECO:0000256" key="2">
    <source>
        <dbReference type="ARBA" id="ARBA00010271"/>
    </source>
</evidence>
<keyword evidence="5" id="KW-0333">Golgi apparatus</keyword>
<dbReference type="GO" id="GO:0010417">
    <property type="term" value="P:glucuronoxylan biosynthetic process"/>
    <property type="evidence" value="ECO:0007669"/>
    <property type="project" value="TreeGrafter"/>
</dbReference>
<keyword evidence="3" id="KW-0808">Transferase</keyword>
<keyword evidence="6" id="KW-0812">Transmembrane</keyword>
<dbReference type="PANTHER" id="PTHR11062">
    <property type="entry name" value="EXOSTOSIN HEPARAN SULFATE GLYCOSYLTRANSFERASE -RELATED"/>
    <property type="match status" value="1"/>
</dbReference>
<evidence type="ECO:0000256" key="3">
    <source>
        <dbReference type="ARBA" id="ARBA00022676"/>
    </source>
</evidence>
<keyword evidence="3" id="KW-0328">Glycosyltransferase</keyword>
<comment type="subcellular location">
    <subcellularLocation>
        <location evidence="1">Golgi apparatus membrane</location>
        <topology evidence="1">Single-pass type II membrane protein</topology>
    </subcellularLocation>
</comment>
<name>A0A2P2JDP5_RHIMU</name>
<organism evidence="8">
    <name type="scientific">Rhizophora mucronata</name>
    <name type="common">Asiatic mangrove</name>
    <dbReference type="NCBI Taxonomy" id="61149"/>
    <lineage>
        <taxon>Eukaryota</taxon>
        <taxon>Viridiplantae</taxon>
        <taxon>Streptophyta</taxon>
        <taxon>Embryophyta</taxon>
        <taxon>Tracheophyta</taxon>
        <taxon>Spermatophyta</taxon>
        <taxon>Magnoliopsida</taxon>
        <taxon>eudicotyledons</taxon>
        <taxon>Gunneridae</taxon>
        <taxon>Pentapetalae</taxon>
        <taxon>rosids</taxon>
        <taxon>fabids</taxon>
        <taxon>Malpighiales</taxon>
        <taxon>Rhizophoraceae</taxon>
        <taxon>Rhizophora</taxon>
    </lineage>
</organism>
<dbReference type="InterPro" id="IPR040911">
    <property type="entry name" value="Exostosin_GT47"/>
</dbReference>
<evidence type="ECO:0000256" key="4">
    <source>
        <dbReference type="ARBA" id="ARBA00022968"/>
    </source>
</evidence>
<dbReference type="Pfam" id="PF03016">
    <property type="entry name" value="Exostosin_GT47"/>
    <property type="match status" value="1"/>
</dbReference>
<reference evidence="8" key="1">
    <citation type="submission" date="2018-02" db="EMBL/GenBank/DDBJ databases">
        <title>Rhizophora mucronata_Transcriptome.</title>
        <authorList>
            <person name="Meera S.P."/>
            <person name="Sreeshan A."/>
            <person name="Augustine A."/>
        </authorList>
    </citation>
    <scope>NUCLEOTIDE SEQUENCE</scope>
    <source>
        <tissue evidence="8">Leaf</tissue>
    </source>
</reference>
<keyword evidence="6" id="KW-0472">Membrane</keyword>
<dbReference type="GO" id="GO:0016757">
    <property type="term" value="F:glycosyltransferase activity"/>
    <property type="evidence" value="ECO:0007669"/>
    <property type="project" value="UniProtKB-KW"/>
</dbReference>
<evidence type="ECO:0000256" key="6">
    <source>
        <dbReference type="SAM" id="Phobius"/>
    </source>
</evidence>
<dbReference type="InterPro" id="IPR004263">
    <property type="entry name" value="Exostosin"/>
</dbReference>
<evidence type="ECO:0000256" key="1">
    <source>
        <dbReference type="ARBA" id="ARBA00004323"/>
    </source>
</evidence>
<dbReference type="AlphaFoldDB" id="A0A2P2JDP5"/>
<proteinExistence type="inferred from homology"/>
<dbReference type="PANTHER" id="PTHR11062:SF229">
    <property type="entry name" value="GLUCURONOXYLAN GLUCURONOSYLTRANSFERASE IRX7-RELATED"/>
    <property type="match status" value="1"/>
</dbReference>
<comment type="similarity">
    <text evidence="2">Belongs to the glycosyltransferase 47 family.</text>
</comment>
<dbReference type="GO" id="GO:0000139">
    <property type="term" value="C:Golgi membrane"/>
    <property type="evidence" value="ECO:0007669"/>
    <property type="project" value="UniProtKB-SubCell"/>
</dbReference>
<evidence type="ECO:0000313" key="8">
    <source>
        <dbReference type="EMBL" id="MBW91590.1"/>
    </source>
</evidence>
<evidence type="ECO:0000256" key="5">
    <source>
        <dbReference type="ARBA" id="ARBA00023034"/>
    </source>
</evidence>
<protein>
    <submittedName>
        <fullName evidence="8">Uncharacterized protein MANES_11G151600</fullName>
    </submittedName>
</protein>